<evidence type="ECO:0000313" key="3">
    <source>
        <dbReference type="Proteomes" id="UP000799421"/>
    </source>
</evidence>
<dbReference type="Proteomes" id="UP000799421">
    <property type="component" value="Unassembled WGS sequence"/>
</dbReference>
<keyword evidence="3" id="KW-1185">Reference proteome</keyword>
<dbReference type="AlphaFoldDB" id="A0A6A7C9G3"/>
<feature type="region of interest" description="Disordered" evidence="1">
    <location>
        <begin position="13"/>
        <end position="40"/>
    </location>
</feature>
<evidence type="ECO:0000256" key="1">
    <source>
        <dbReference type="SAM" id="MobiDB-lite"/>
    </source>
</evidence>
<dbReference type="EMBL" id="MU005961">
    <property type="protein sequence ID" value="KAF2863278.1"/>
    <property type="molecule type" value="Genomic_DNA"/>
</dbReference>
<reference evidence="2" key="1">
    <citation type="journal article" date="2020" name="Stud. Mycol.">
        <title>101 Dothideomycetes genomes: a test case for predicting lifestyles and emergence of pathogens.</title>
        <authorList>
            <person name="Haridas S."/>
            <person name="Albert R."/>
            <person name="Binder M."/>
            <person name="Bloem J."/>
            <person name="Labutti K."/>
            <person name="Salamov A."/>
            <person name="Andreopoulos B."/>
            <person name="Baker S."/>
            <person name="Barry K."/>
            <person name="Bills G."/>
            <person name="Bluhm B."/>
            <person name="Cannon C."/>
            <person name="Castanera R."/>
            <person name="Culley D."/>
            <person name="Daum C."/>
            <person name="Ezra D."/>
            <person name="Gonzalez J."/>
            <person name="Henrissat B."/>
            <person name="Kuo A."/>
            <person name="Liang C."/>
            <person name="Lipzen A."/>
            <person name="Lutzoni F."/>
            <person name="Magnuson J."/>
            <person name="Mondo S."/>
            <person name="Nolan M."/>
            <person name="Ohm R."/>
            <person name="Pangilinan J."/>
            <person name="Park H.-J."/>
            <person name="Ramirez L."/>
            <person name="Alfaro M."/>
            <person name="Sun H."/>
            <person name="Tritt A."/>
            <person name="Yoshinaga Y."/>
            <person name="Zwiers L.-H."/>
            <person name="Turgeon B."/>
            <person name="Goodwin S."/>
            <person name="Spatafora J."/>
            <person name="Crous P."/>
            <person name="Grigoriev I."/>
        </authorList>
    </citation>
    <scope>NUCLEOTIDE SEQUENCE</scope>
    <source>
        <strain evidence="2">CBS 480.64</strain>
    </source>
</reference>
<protein>
    <submittedName>
        <fullName evidence="2">Uncharacterized protein</fullName>
    </submittedName>
</protein>
<name>A0A6A7C9G3_9PEZI</name>
<accession>A0A6A7C9G3</accession>
<gene>
    <name evidence="2" type="ORF">K470DRAFT_268101</name>
</gene>
<dbReference type="OrthoDB" id="273230at2759"/>
<sequence length="120" mass="13599">MSQLRALLRGSQPARLTPFHQPLPHSIIHRRPFSTPRSYTPEDITELYATARDEFEIAAEETQRGTTYAAADREAAREELDKLLKAWEVVKDEPRFGNVGVRIRELEEAVKGLEGVGREG</sequence>
<proteinExistence type="predicted"/>
<evidence type="ECO:0000313" key="2">
    <source>
        <dbReference type="EMBL" id="KAF2863278.1"/>
    </source>
</evidence>
<organism evidence="2 3">
    <name type="scientific">Piedraia hortae CBS 480.64</name>
    <dbReference type="NCBI Taxonomy" id="1314780"/>
    <lineage>
        <taxon>Eukaryota</taxon>
        <taxon>Fungi</taxon>
        <taxon>Dikarya</taxon>
        <taxon>Ascomycota</taxon>
        <taxon>Pezizomycotina</taxon>
        <taxon>Dothideomycetes</taxon>
        <taxon>Dothideomycetidae</taxon>
        <taxon>Capnodiales</taxon>
        <taxon>Piedraiaceae</taxon>
        <taxon>Piedraia</taxon>
    </lineage>
</organism>